<protein>
    <recommendedName>
        <fullName evidence="10">Fluoride-specific ion channel FluC</fullName>
    </recommendedName>
</protein>
<dbReference type="RefSeq" id="WP_377602706.1">
    <property type="nucleotide sequence ID" value="NZ_JBHUME010000007.1"/>
</dbReference>
<evidence type="ECO:0000256" key="1">
    <source>
        <dbReference type="ARBA" id="ARBA00004651"/>
    </source>
</evidence>
<keyword evidence="10" id="KW-0915">Sodium</keyword>
<evidence type="ECO:0000256" key="5">
    <source>
        <dbReference type="ARBA" id="ARBA00023136"/>
    </source>
</evidence>
<dbReference type="Pfam" id="PF02537">
    <property type="entry name" value="CRCB"/>
    <property type="match status" value="1"/>
</dbReference>
<evidence type="ECO:0000256" key="2">
    <source>
        <dbReference type="ARBA" id="ARBA00022475"/>
    </source>
</evidence>
<feature type="transmembrane region" description="Helical" evidence="10">
    <location>
        <begin position="107"/>
        <end position="128"/>
    </location>
</feature>
<name>A0ABW5PC13_9BACL</name>
<comment type="similarity">
    <text evidence="7 10">Belongs to the fluoride channel Fluc/FEX (TC 1.A.43) family.</text>
</comment>
<keyword evidence="5 10" id="KW-0472">Membrane</keyword>
<feature type="binding site" evidence="10">
    <location>
        <position position="85"/>
    </location>
    <ligand>
        <name>Na(+)</name>
        <dbReference type="ChEBI" id="CHEBI:29101"/>
        <note>structural</note>
    </ligand>
</feature>
<evidence type="ECO:0000256" key="6">
    <source>
        <dbReference type="ARBA" id="ARBA00023303"/>
    </source>
</evidence>
<comment type="catalytic activity">
    <reaction evidence="8">
        <text>fluoride(in) = fluoride(out)</text>
        <dbReference type="Rhea" id="RHEA:76159"/>
        <dbReference type="ChEBI" id="CHEBI:17051"/>
    </reaction>
    <physiologicalReaction direction="left-to-right" evidence="8">
        <dbReference type="Rhea" id="RHEA:76160"/>
    </physiologicalReaction>
</comment>
<reference evidence="12" key="1">
    <citation type="journal article" date="2019" name="Int. J. Syst. Evol. Microbiol.">
        <title>The Global Catalogue of Microorganisms (GCM) 10K type strain sequencing project: providing services to taxonomists for standard genome sequencing and annotation.</title>
        <authorList>
            <consortium name="The Broad Institute Genomics Platform"/>
            <consortium name="The Broad Institute Genome Sequencing Center for Infectious Disease"/>
            <person name="Wu L."/>
            <person name="Ma J."/>
        </authorList>
    </citation>
    <scope>NUCLEOTIDE SEQUENCE [LARGE SCALE GENOMIC DNA]</scope>
    <source>
        <strain evidence="12">KCTC 3950</strain>
    </source>
</reference>
<comment type="subcellular location">
    <subcellularLocation>
        <location evidence="1 10">Cell membrane</location>
        <topology evidence="1 10">Multi-pass membrane protein</topology>
    </subcellularLocation>
</comment>
<dbReference type="HAMAP" id="MF_00454">
    <property type="entry name" value="FluC"/>
    <property type="match status" value="1"/>
</dbReference>
<feature type="transmembrane region" description="Helical" evidence="10">
    <location>
        <begin position="44"/>
        <end position="62"/>
    </location>
</feature>
<keyword evidence="10" id="KW-0406">Ion transport</keyword>
<dbReference type="NCBIfam" id="TIGR00494">
    <property type="entry name" value="crcB"/>
    <property type="match status" value="1"/>
</dbReference>
<evidence type="ECO:0000256" key="7">
    <source>
        <dbReference type="ARBA" id="ARBA00035120"/>
    </source>
</evidence>
<keyword evidence="10" id="KW-0479">Metal-binding</keyword>
<comment type="caution">
    <text evidence="11">The sequence shown here is derived from an EMBL/GenBank/DDBJ whole genome shotgun (WGS) entry which is preliminary data.</text>
</comment>
<evidence type="ECO:0000256" key="8">
    <source>
        <dbReference type="ARBA" id="ARBA00035585"/>
    </source>
</evidence>
<feature type="binding site" evidence="10">
    <location>
        <position position="88"/>
    </location>
    <ligand>
        <name>Na(+)</name>
        <dbReference type="ChEBI" id="CHEBI:29101"/>
        <note>structural</note>
    </ligand>
</feature>
<keyword evidence="12" id="KW-1185">Reference proteome</keyword>
<sequence>MQKEASKYVKLWKFYLLIAMAGSLGAVCRYAEGLLLQDIQPAGFPAATFACNIAGSLLLGYVLAKRSMTEGQQLFKEVVGTGFLGAFTTFSAFSVETVDLLNSGRTGIALLYIISSLWLGYAAAFAGSKAGGAARSRKKEQL</sequence>
<keyword evidence="4 10" id="KW-1133">Transmembrane helix</keyword>
<dbReference type="EMBL" id="JBHUME010000007">
    <property type="protein sequence ID" value="MFD2612872.1"/>
    <property type="molecule type" value="Genomic_DNA"/>
</dbReference>
<evidence type="ECO:0000256" key="3">
    <source>
        <dbReference type="ARBA" id="ARBA00022692"/>
    </source>
</evidence>
<dbReference type="PANTHER" id="PTHR28259:SF1">
    <property type="entry name" value="FLUORIDE EXPORT PROTEIN 1-RELATED"/>
    <property type="match status" value="1"/>
</dbReference>
<dbReference type="PANTHER" id="PTHR28259">
    <property type="entry name" value="FLUORIDE EXPORT PROTEIN 1-RELATED"/>
    <property type="match status" value="1"/>
</dbReference>
<keyword evidence="2 10" id="KW-1003">Cell membrane</keyword>
<dbReference type="Proteomes" id="UP001597541">
    <property type="component" value="Unassembled WGS sequence"/>
</dbReference>
<feature type="transmembrane region" description="Helical" evidence="10">
    <location>
        <begin position="74"/>
        <end position="95"/>
    </location>
</feature>
<evidence type="ECO:0000313" key="12">
    <source>
        <dbReference type="Proteomes" id="UP001597541"/>
    </source>
</evidence>
<accession>A0ABW5PC13</accession>
<organism evidence="11 12">
    <name type="scientific">Paenibacillus gansuensis</name>
    <dbReference type="NCBI Taxonomy" id="306542"/>
    <lineage>
        <taxon>Bacteria</taxon>
        <taxon>Bacillati</taxon>
        <taxon>Bacillota</taxon>
        <taxon>Bacilli</taxon>
        <taxon>Bacillales</taxon>
        <taxon>Paenibacillaceae</taxon>
        <taxon>Paenibacillus</taxon>
    </lineage>
</organism>
<evidence type="ECO:0000256" key="9">
    <source>
        <dbReference type="ARBA" id="ARBA00049940"/>
    </source>
</evidence>
<evidence type="ECO:0000256" key="4">
    <source>
        <dbReference type="ARBA" id="ARBA00022989"/>
    </source>
</evidence>
<feature type="transmembrane region" description="Helical" evidence="10">
    <location>
        <begin position="12"/>
        <end position="32"/>
    </location>
</feature>
<evidence type="ECO:0000256" key="10">
    <source>
        <dbReference type="HAMAP-Rule" id="MF_00454"/>
    </source>
</evidence>
<dbReference type="InterPro" id="IPR003691">
    <property type="entry name" value="FluC"/>
</dbReference>
<comment type="function">
    <text evidence="9 10">Fluoride-specific ion channel. Important for reducing fluoride concentration in the cell, thus reducing its toxicity.</text>
</comment>
<keyword evidence="3 10" id="KW-0812">Transmembrane</keyword>
<gene>
    <name evidence="10 11" type="primary">crcB</name>
    <name evidence="10" type="synonym">fluC</name>
    <name evidence="11" type="ORF">ACFSUF_10615</name>
</gene>
<evidence type="ECO:0000313" key="11">
    <source>
        <dbReference type="EMBL" id="MFD2612872.1"/>
    </source>
</evidence>
<comment type="activity regulation">
    <text evidence="10">Na(+) is not transported, but it plays an essential structural role and its presence is essential for fluoride channel function.</text>
</comment>
<keyword evidence="6 10" id="KW-0407">Ion channel</keyword>
<proteinExistence type="inferred from homology"/>
<keyword evidence="10" id="KW-0813">Transport</keyword>